<dbReference type="EMBL" id="CP011371">
    <property type="protein sequence ID" value="AKJ26885.1"/>
    <property type="molecule type" value="Genomic_DNA"/>
</dbReference>
<dbReference type="KEGG" id="pbh:AAW51_0194"/>
<reference evidence="1 2" key="1">
    <citation type="submission" date="2015-05" db="EMBL/GenBank/DDBJ databases">
        <authorList>
            <person name="Tang B."/>
            <person name="Yu Y."/>
        </authorList>
    </citation>
    <scope>NUCLEOTIDE SEQUENCE [LARGE SCALE GENOMIC DNA]</scope>
    <source>
        <strain evidence="1 2">DSM 7029</strain>
    </source>
</reference>
<protein>
    <submittedName>
        <fullName evidence="1">Uncharacterized protein</fullName>
    </submittedName>
</protein>
<dbReference type="AlphaFoldDB" id="A0A0G3BK26"/>
<gene>
    <name evidence="1" type="ORF">AAW51_0194</name>
</gene>
<sequence>MASHPLLDAASQDDKTHARRLRFATTLAAHPLWVCGHPGQTVDGGVPTRVAFTPYDGGARLGLTSYVDQQAPARDPAFPGGPLIACTGALLLSWTRQQKFDAVLSDGERIVIVPYGELCNLRTALLLSSTTLNDSDKEPALPSIAPFARAVYAYCAGRADVRRCWLGFIVAPGGVISVAVMLDASSQAFHEEQFEQLSQLHLPPGLALLHLDPTALRDEPGARDLRERRPFYCKTHPQTWWTKLRWRVSMPPLPVVRLEARATGRAPGPAPA</sequence>
<accession>A0A0G3BK26</accession>
<evidence type="ECO:0000313" key="2">
    <source>
        <dbReference type="Proteomes" id="UP000035352"/>
    </source>
</evidence>
<proteinExistence type="predicted"/>
<dbReference type="Proteomes" id="UP000035352">
    <property type="component" value="Chromosome"/>
</dbReference>
<organism evidence="1 2">
    <name type="scientific">Caldimonas brevitalea</name>
    <dbReference type="NCBI Taxonomy" id="413882"/>
    <lineage>
        <taxon>Bacteria</taxon>
        <taxon>Pseudomonadati</taxon>
        <taxon>Pseudomonadota</taxon>
        <taxon>Betaproteobacteria</taxon>
        <taxon>Burkholderiales</taxon>
        <taxon>Sphaerotilaceae</taxon>
        <taxon>Caldimonas</taxon>
    </lineage>
</organism>
<evidence type="ECO:0000313" key="1">
    <source>
        <dbReference type="EMBL" id="AKJ26885.1"/>
    </source>
</evidence>
<keyword evidence="2" id="KW-1185">Reference proteome</keyword>
<dbReference type="RefSeq" id="WP_047193129.1">
    <property type="nucleotide sequence ID" value="NZ_CP011371.1"/>
</dbReference>
<name>A0A0G3BK26_9BURK</name>